<evidence type="ECO:0000313" key="4">
    <source>
        <dbReference type="Proteomes" id="UP000017246"/>
    </source>
</evidence>
<organism evidence="3 4">
    <name type="scientific">Echinococcus multilocularis</name>
    <name type="common">Fox tapeworm</name>
    <dbReference type="NCBI Taxonomy" id="6211"/>
    <lineage>
        <taxon>Eukaryota</taxon>
        <taxon>Metazoa</taxon>
        <taxon>Spiralia</taxon>
        <taxon>Lophotrochozoa</taxon>
        <taxon>Platyhelminthes</taxon>
        <taxon>Cestoda</taxon>
        <taxon>Eucestoda</taxon>
        <taxon>Cyclophyllidea</taxon>
        <taxon>Taeniidae</taxon>
        <taxon>Echinococcus</taxon>
    </lineage>
</organism>
<keyword evidence="2" id="KW-0472">Membrane</keyword>
<dbReference type="Proteomes" id="UP000017246">
    <property type="component" value="Unassembled WGS sequence"/>
</dbReference>
<feature type="region of interest" description="Disordered" evidence="1">
    <location>
        <begin position="127"/>
        <end position="152"/>
    </location>
</feature>
<evidence type="ECO:0000313" key="3">
    <source>
        <dbReference type="EMBL" id="CUT99578.1"/>
    </source>
</evidence>
<dbReference type="OMA" id="HICHAVQ"/>
<evidence type="ECO:0000256" key="1">
    <source>
        <dbReference type="SAM" id="MobiDB-lite"/>
    </source>
</evidence>
<dbReference type="AlphaFoldDB" id="A0A068Y369"/>
<feature type="transmembrane region" description="Helical" evidence="2">
    <location>
        <begin position="48"/>
        <end position="68"/>
    </location>
</feature>
<sequence length="351" mass="39921">MAWSNGETMEPQIPPENKTWRDNFAAFQQSVTRRFEAPRVTTTVAHPFVSLVLMSGSILTGLFVNVGFKRRVMPLEEPRRNRSVTVMNAHSANVNQIIEKSTPYWTTKKMVEVAQFYINNSNSIEGPGEEEKYKEAKGKSRGKSAGRGIPAVGFAPDPTAERDLDNASPATIDFCGKFKCHYCIFVYLASNEVDDELYPFFRSECAEMVKNAEICDLARCRLLRSEEVQGSLKDRRLKALEAQTQCSVKLGKLHGRRSIIKGLPRRRLTIAGPSFNHICHAVQMMEHMFPRLMQYAIFPYRFPVESDLLKFQSNRTFDHHSHEAALRLPGASSLTSQVDDHSNWRKFICPK</sequence>
<evidence type="ECO:0000256" key="2">
    <source>
        <dbReference type="SAM" id="Phobius"/>
    </source>
</evidence>
<keyword evidence="2" id="KW-1133">Transmembrane helix</keyword>
<reference evidence="3" key="1">
    <citation type="journal article" date="2013" name="Nature">
        <title>The genomes of four tapeworm species reveal adaptations to parasitism.</title>
        <authorList>
            <person name="Tsai I.J."/>
            <person name="Zarowiecki M."/>
            <person name="Holroyd N."/>
            <person name="Garciarrubio A."/>
            <person name="Sanchez-Flores A."/>
            <person name="Brooks K.L."/>
            <person name="Tracey A."/>
            <person name="Bobes R.J."/>
            <person name="Fragoso G."/>
            <person name="Sciutto E."/>
            <person name="Aslett M."/>
            <person name="Beasley H."/>
            <person name="Bennett H.M."/>
            <person name="Cai J."/>
            <person name="Camicia F."/>
            <person name="Clark R."/>
            <person name="Cucher M."/>
            <person name="De Silva N."/>
            <person name="Day T.A."/>
            <person name="Deplazes P."/>
            <person name="Estrada K."/>
            <person name="Fernandez C."/>
            <person name="Holland P.W."/>
            <person name="Hou J."/>
            <person name="Hu S."/>
            <person name="Huckvale T."/>
            <person name="Hung S.S."/>
            <person name="Kamenetzky L."/>
            <person name="Keane J.A."/>
            <person name="Kiss F."/>
            <person name="Koziol U."/>
            <person name="Lambert O."/>
            <person name="Liu K."/>
            <person name="Luo X."/>
            <person name="Luo Y."/>
            <person name="Macchiaroli N."/>
            <person name="Nichol S."/>
            <person name="Paps J."/>
            <person name="Parkinson J."/>
            <person name="Pouchkina-Stantcheva N."/>
            <person name="Riddiford N."/>
            <person name="Rosenzvit M."/>
            <person name="Salinas G."/>
            <person name="Wasmuth J.D."/>
            <person name="Zamanian M."/>
            <person name="Zheng Y."/>
            <person name="Cai X."/>
            <person name="Soberon X."/>
            <person name="Olson P.D."/>
            <person name="Laclette J.P."/>
            <person name="Brehm K."/>
            <person name="Berriman M."/>
            <person name="Garciarrubio A."/>
            <person name="Bobes R.J."/>
            <person name="Fragoso G."/>
            <person name="Sanchez-Flores A."/>
            <person name="Estrada K."/>
            <person name="Cevallos M.A."/>
            <person name="Morett E."/>
            <person name="Gonzalez V."/>
            <person name="Portillo T."/>
            <person name="Ochoa-Leyva A."/>
            <person name="Jose M.V."/>
            <person name="Sciutto E."/>
            <person name="Landa A."/>
            <person name="Jimenez L."/>
            <person name="Valdes V."/>
            <person name="Carrero J.C."/>
            <person name="Larralde C."/>
            <person name="Morales-Montor J."/>
            <person name="Limon-Lason J."/>
            <person name="Soberon X."/>
            <person name="Laclette J.P."/>
        </authorList>
    </citation>
    <scope>NUCLEOTIDE SEQUENCE [LARGE SCALE GENOMIC DNA]</scope>
</reference>
<keyword evidence="2" id="KW-0812">Transmembrane</keyword>
<protein>
    <submittedName>
        <fullName evidence="3">Expressed conserved protein</fullName>
    </submittedName>
</protein>
<keyword evidence="4" id="KW-1185">Reference proteome</keyword>
<accession>A0A068Y369</accession>
<dbReference type="OrthoDB" id="6252983at2759"/>
<proteinExistence type="predicted"/>
<feature type="compositionally biased region" description="Basic and acidic residues" evidence="1">
    <location>
        <begin position="129"/>
        <end position="138"/>
    </location>
</feature>
<reference evidence="3" key="2">
    <citation type="submission" date="2015-11" db="EMBL/GenBank/DDBJ databases">
        <authorList>
            <person name="Zhang Y."/>
            <person name="Guo Z."/>
        </authorList>
    </citation>
    <scope>NUCLEOTIDE SEQUENCE</scope>
</reference>
<dbReference type="EMBL" id="LN902845">
    <property type="protein sequence ID" value="CUT99578.1"/>
    <property type="molecule type" value="Genomic_DNA"/>
</dbReference>
<name>A0A068Y369_ECHMU</name>